<dbReference type="Proteomes" id="UP000245293">
    <property type="component" value="Unassembled WGS sequence"/>
</dbReference>
<organism evidence="1 2">
    <name type="scientific">Salibaculum griseiflavum</name>
    <dbReference type="NCBI Taxonomy" id="1914409"/>
    <lineage>
        <taxon>Bacteria</taxon>
        <taxon>Pseudomonadati</taxon>
        <taxon>Pseudomonadota</taxon>
        <taxon>Alphaproteobacteria</taxon>
        <taxon>Rhodobacterales</taxon>
        <taxon>Roseobacteraceae</taxon>
        <taxon>Salibaculum</taxon>
    </lineage>
</organism>
<reference evidence="2" key="1">
    <citation type="submission" date="2018-05" db="EMBL/GenBank/DDBJ databases">
        <authorList>
            <person name="Du Z."/>
            <person name="Wang X."/>
        </authorList>
    </citation>
    <scope>NUCLEOTIDE SEQUENCE [LARGE SCALE GENOMIC DNA]</scope>
    <source>
        <strain evidence="2">WDS4C29</strain>
    </source>
</reference>
<name>A0A2V1P7N5_9RHOB</name>
<proteinExistence type="predicted"/>
<accession>A0A2V1P7N5</accession>
<sequence>MKIAVTRAEERGFVLHPALKSGLLNIYGWSSDEAGIRHALLDERANVSETEARLMLVLCSALLNYLIVESQNTAR</sequence>
<comment type="caution">
    <text evidence="1">The sequence shown here is derived from an EMBL/GenBank/DDBJ whole genome shotgun (WGS) entry which is preliminary data.</text>
</comment>
<evidence type="ECO:0000313" key="1">
    <source>
        <dbReference type="EMBL" id="PWG17232.1"/>
    </source>
</evidence>
<evidence type="ECO:0000313" key="2">
    <source>
        <dbReference type="Proteomes" id="UP000245293"/>
    </source>
</evidence>
<gene>
    <name evidence="1" type="ORF">DFK10_07540</name>
</gene>
<dbReference type="EMBL" id="QETF01000006">
    <property type="protein sequence ID" value="PWG17232.1"/>
    <property type="molecule type" value="Genomic_DNA"/>
</dbReference>
<keyword evidence="2" id="KW-1185">Reference proteome</keyword>
<dbReference type="AlphaFoldDB" id="A0A2V1P7N5"/>
<protein>
    <submittedName>
        <fullName evidence="1">Uncharacterized protein</fullName>
    </submittedName>
</protein>